<evidence type="ECO:0000313" key="2">
    <source>
        <dbReference type="Proteomes" id="UP001149813"/>
    </source>
</evidence>
<dbReference type="GO" id="GO:0030014">
    <property type="term" value="C:CCR4-NOT complex"/>
    <property type="evidence" value="ECO:0007669"/>
    <property type="project" value="InterPro"/>
</dbReference>
<dbReference type="Proteomes" id="UP001149813">
    <property type="component" value="Unassembled WGS sequence"/>
</dbReference>
<dbReference type="InterPro" id="IPR019312">
    <property type="entry name" value="CNOT11"/>
</dbReference>
<dbReference type="AlphaFoldDB" id="A0A9W7XRF7"/>
<gene>
    <name evidence="1" type="ORF">LPJ53_005907</name>
</gene>
<keyword evidence="2" id="KW-1185">Reference proteome</keyword>
<evidence type="ECO:0000313" key="1">
    <source>
        <dbReference type="EMBL" id="KAJ1719311.1"/>
    </source>
</evidence>
<comment type="caution">
    <text evidence="1">The sequence shown here is derived from an EMBL/GenBank/DDBJ whole genome shotgun (WGS) entry which is preliminary data.</text>
</comment>
<organism evidence="1 2">
    <name type="scientific">Coemansia erecta</name>
    <dbReference type="NCBI Taxonomy" id="147472"/>
    <lineage>
        <taxon>Eukaryota</taxon>
        <taxon>Fungi</taxon>
        <taxon>Fungi incertae sedis</taxon>
        <taxon>Zoopagomycota</taxon>
        <taxon>Kickxellomycotina</taxon>
        <taxon>Kickxellomycetes</taxon>
        <taxon>Kickxellales</taxon>
        <taxon>Kickxellaceae</taxon>
        <taxon>Coemansia</taxon>
    </lineage>
</organism>
<dbReference type="OrthoDB" id="10265389at2759"/>
<dbReference type="Pfam" id="PF10155">
    <property type="entry name" value="CNOT11"/>
    <property type="match status" value="1"/>
</dbReference>
<name>A0A9W7XRF7_9FUNG</name>
<dbReference type="EMBL" id="JANBOJ010000429">
    <property type="protein sequence ID" value="KAJ1719311.1"/>
    <property type="molecule type" value="Genomic_DNA"/>
</dbReference>
<sequence length="241" mass="26763">MDEETEQAIRRHLATTVMSRPPGQLPDGIFPTFSTESAMRMVAEGIEKARMLDADTRAANEHYVLEHIAKAVSDGAMSPGTEKQILTLLQRQPELCKRVPAEPETMQFVLASCPDIFDHLVARVDSVERRSEIVSNSIVSPLTVGRHNALIKSVIGFAGELSSAALLRYLDAIEATCRLQQKSDAQAYYVRSSCRLFHIAITENPSLVDDIFIQLSSFCLSFLRIKAAADLYKSLVELRPK</sequence>
<protein>
    <recommendedName>
        <fullName evidence="3">CCR4-NOT transcription complex subunit 11</fullName>
    </recommendedName>
</protein>
<reference evidence="1" key="1">
    <citation type="submission" date="2022-07" db="EMBL/GenBank/DDBJ databases">
        <title>Phylogenomic reconstructions and comparative analyses of Kickxellomycotina fungi.</title>
        <authorList>
            <person name="Reynolds N.K."/>
            <person name="Stajich J.E."/>
            <person name="Barry K."/>
            <person name="Grigoriev I.V."/>
            <person name="Crous P."/>
            <person name="Smith M.E."/>
        </authorList>
    </citation>
    <scope>NUCLEOTIDE SEQUENCE</scope>
    <source>
        <strain evidence="1">NBRC 32514</strain>
    </source>
</reference>
<proteinExistence type="predicted"/>
<accession>A0A9W7XRF7</accession>
<evidence type="ECO:0008006" key="3">
    <source>
        <dbReference type="Google" id="ProtNLM"/>
    </source>
</evidence>